<feature type="compositionally biased region" description="Basic and acidic residues" evidence="7">
    <location>
        <begin position="1119"/>
        <end position="1130"/>
    </location>
</feature>
<feature type="compositionally biased region" description="Acidic residues" evidence="7">
    <location>
        <begin position="64"/>
        <end position="74"/>
    </location>
</feature>
<feature type="domain" description="MYND-type" evidence="9">
    <location>
        <begin position="924"/>
        <end position="964"/>
    </location>
</feature>
<dbReference type="Gene3D" id="3.90.70.10">
    <property type="entry name" value="Cysteine proteinases"/>
    <property type="match status" value="2"/>
</dbReference>
<dbReference type="Proteomes" id="UP000186922">
    <property type="component" value="Unassembled WGS sequence"/>
</dbReference>
<organism evidence="10 11">
    <name type="scientific">Ramazzottius varieornatus</name>
    <name type="common">Water bear</name>
    <name type="synonym">Tardigrade</name>
    <dbReference type="NCBI Taxonomy" id="947166"/>
    <lineage>
        <taxon>Eukaryota</taxon>
        <taxon>Metazoa</taxon>
        <taxon>Ecdysozoa</taxon>
        <taxon>Tardigrada</taxon>
        <taxon>Eutardigrada</taxon>
        <taxon>Parachela</taxon>
        <taxon>Hypsibioidea</taxon>
        <taxon>Ramazzottiidae</taxon>
        <taxon>Ramazzottius</taxon>
    </lineage>
</organism>
<feature type="compositionally biased region" description="Polar residues" evidence="7">
    <location>
        <begin position="34"/>
        <end position="47"/>
    </location>
</feature>
<dbReference type="SUPFAM" id="SSF144232">
    <property type="entry name" value="HIT/MYND zinc finger-like"/>
    <property type="match status" value="1"/>
</dbReference>
<evidence type="ECO:0000256" key="3">
    <source>
        <dbReference type="ARBA" id="ARBA00022723"/>
    </source>
</evidence>
<feature type="compositionally biased region" description="Acidic residues" evidence="7">
    <location>
        <begin position="1366"/>
        <end position="1377"/>
    </location>
</feature>
<feature type="compositionally biased region" description="Polar residues" evidence="7">
    <location>
        <begin position="13"/>
        <end position="24"/>
    </location>
</feature>
<evidence type="ECO:0000256" key="6">
    <source>
        <dbReference type="PROSITE-ProRule" id="PRU00134"/>
    </source>
</evidence>
<dbReference type="PROSITE" id="PS50235">
    <property type="entry name" value="USP_3"/>
    <property type="match status" value="1"/>
</dbReference>
<reference evidence="10 11" key="1">
    <citation type="journal article" date="2016" name="Nat. Commun.">
        <title>Extremotolerant tardigrade genome and improved radiotolerance of human cultured cells by tardigrade-unique protein.</title>
        <authorList>
            <person name="Hashimoto T."/>
            <person name="Horikawa D.D."/>
            <person name="Saito Y."/>
            <person name="Kuwahara H."/>
            <person name="Kozuka-Hata H."/>
            <person name="Shin-I T."/>
            <person name="Minakuchi Y."/>
            <person name="Ohishi K."/>
            <person name="Motoyama A."/>
            <person name="Aizu T."/>
            <person name="Enomoto A."/>
            <person name="Kondo K."/>
            <person name="Tanaka S."/>
            <person name="Hara Y."/>
            <person name="Koshikawa S."/>
            <person name="Sagara H."/>
            <person name="Miura T."/>
            <person name="Yokobori S."/>
            <person name="Miyagawa K."/>
            <person name="Suzuki Y."/>
            <person name="Kubo T."/>
            <person name="Oyama M."/>
            <person name="Kohara Y."/>
            <person name="Fujiyama A."/>
            <person name="Arakawa K."/>
            <person name="Katayama T."/>
            <person name="Toyoda A."/>
            <person name="Kunieda T."/>
        </authorList>
    </citation>
    <scope>NUCLEOTIDE SEQUENCE [LARGE SCALE GENOMIC DNA]</scope>
    <source>
        <strain evidence="10 11">YOKOZUNA-1</strain>
    </source>
</reference>
<proteinExistence type="predicted"/>
<feature type="region of interest" description="Disordered" evidence="7">
    <location>
        <begin position="1103"/>
        <end position="1130"/>
    </location>
</feature>
<evidence type="ECO:0000256" key="4">
    <source>
        <dbReference type="ARBA" id="ARBA00022771"/>
    </source>
</evidence>
<protein>
    <recommendedName>
        <fullName evidence="2">ubiquitinyl hydrolase 1</fullName>
        <ecNumber evidence="2">3.4.19.12</ecNumber>
    </recommendedName>
</protein>
<dbReference type="InterPro" id="IPR038765">
    <property type="entry name" value="Papain-like_cys_pep_sf"/>
</dbReference>
<comment type="caution">
    <text evidence="10">The sequence shown here is derived from an EMBL/GenBank/DDBJ whole genome shotgun (WGS) entry which is preliminary data.</text>
</comment>
<dbReference type="EC" id="3.4.19.12" evidence="2"/>
<evidence type="ECO:0000256" key="2">
    <source>
        <dbReference type="ARBA" id="ARBA00012759"/>
    </source>
</evidence>
<dbReference type="PROSITE" id="PS50865">
    <property type="entry name" value="ZF_MYND_2"/>
    <property type="match status" value="1"/>
</dbReference>
<dbReference type="CDD" id="cd02257">
    <property type="entry name" value="Peptidase_C19"/>
    <property type="match status" value="1"/>
</dbReference>
<keyword evidence="11" id="KW-1185">Reference proteome</keyword>
<dbReference type="Pfam" id="PF01753">
    <property type="entry name" value="zf-MYND"/>
    <property type="match status" value="1"/>
</dbReference>
<dbReference type="PROSITE" id="PS00973">
    <property type="entry name" value="USP_2"/>
    <property type="match status" value="1"/>
</dbReference>
<gene>
    <name evidence="10" type="primary">RvY_04599</name>
    <name evidence="10" type="synonym">RvY_04599.1</name>
    <name evidence="10" type="ORF">RvY_04599-1</name>
</gene>
<evidence type="ECO:0000256" key="1">
    <source>
        <dbReference type="ARBA" id="ARBA00000707"/>
    </source>
</evidence>
<feature type="region of interest" description="Disordered" evidence="7">
    <location>
        <begin position="1006"/>
        <end position="1086"/>
    </location>
</feature>
<feature type="region of interest" description="Disordered" evidence="7">
    <location>
        <begin position="1"/>
        <end position="178"/>
    </location>
</feature>
<feature type="region of interest" description="Disordered" evidence="7">
    <location>
        <begin position="1358"/>
        <end position="1382"/>
    </location>
</feature>
<feature type="compositionally biased region" description="Polar residues" evidence="7">
    <location>
        <begin position="1054"/>
        <end position="1082"/>
    </location>
</feature>
<dbReference type="GO" id="GO:0016579">
    <property type="term" value="P:protein deubiquitination"/>
    <property type="evidence" value="ECO:0007669"/>
    <property type="project" value="InterPro"/>
</dbReference>
<dbReference type="EMBL" id="BDGG01000002">
    <property type="protein sequence ID" value="GAU92528.1"/>
    <property type="molecule type" value="Genomic_DNA"/>
</dbReference>
<dbReference type="OrthoDB" id="265776at2759"/>
<evidence type="ECO:0000313" key="10">
    <source>
        <dbReference type="EMBL" id="GAU92528.1"/>
    </source>
</evidence>
<keyword evidence="5" id="KW-0862">Zinc</keyword>
<dbReference type="PROSITE" id="PS00972">
    <property type="entry name" value="USP_1"/>
    <property type="match status" value="1"/>
</dbReference>
<feature type="compositionally biased region" description="Polar residues" evidence="7">
    <location>
        <begin position="167"/>
        <end position="176"/>
    </location>
</feature>
<evidence type="ECO:0000259" key="8">
    <source>
        <dbReference type="PROSITE" id="PS50235"/>
    </source>
</evidence>
<dbReference type="Gene3D" id="6.10.140.2220">
    <property type="match status" value="1"/>
</dbReference>
<dbReference type="STRING" id="947166.A0A1D1V241"/>
<dbReference type="SUPFAM" id="SSF54001">
    <property type="entry name" value="Cysteine proteinases"/>
    <property type="match status" value="1"/>
</dbReference>
<evidence type="ECO:0000259" key="9">
    <source>
        <dbReference type="PROSITE" id="PS50865"/>
    </source>
</evidence>
<comment type="catalytic activity">
    <reaction evidence="1">
        <text>Thiol-dependent hydrolysis of ester, thioester, amide, peptide and isopeptide bonds formed by the C-terminal Gly of ubiquitin (a 76-residue protein attached to proteins as an intracellular targeting signal).</text>
        <dbReference type="EC" id="3.4.19.12"/>
    </reaction>
</comment>
<feature type="domain" description="USP" evidence="8">
    <location>
        <begin position="620"/>
        <end position="1353"/>
    </location>
</feature>
<dbReference type="Pfam" id="PF00443">
    <property type="entry name" value="UCH"/>
    <property type="match status" value="1"/>
</dbReference>
<dbReference type="InterPro" id="IPR001394">
    <property type="entry name" value="Peptidase_C19_UCH"/>
</dbReference>
<feature type="compositionally biased region" description="Basic and acidic residues" evidence="7">
    <location>
        <begin position="118"/>
        <end position="130"/>
    </location>
</feature>
<dbReference type="InterPro" id="IPR018200">
    <property type="entry name" value="USP_CS"/>
</dbReference>
<evidence type="ECO:0000256" key="5">
    <source>
        <dbReference type="ARBA" id="ARBA00022833"/>
    </source>
</evidence>
<keyword evidence="3" id="KW-0479">Metal-binding</keyword>
<dbReference type="PANTHER" id="PTHR21646">
    <property type="entry name" value="UBIQUITIN CARBOXYL-TERMINAL HYDROLASE"/>
    <property type="match status" value="1"/>
</dbReference>
<dbReference type="InterPro" id="IPR002893">
    <property type="entry name" value="Znf_MYND"/>
</dbReference>
<evidence type="ECO:0000256" key="7">
    <source>
        <dbReference type="SAM" id="MobiDB-lite"/>
    </source>
</evidence>
<feature type="compositionally biased region" description="Low complexity" evidence="7">
    <location>
        <begin position="1023"/>
        <end position="1038"/>
    </location>
</feature>
<feature type="compositionally biased region" description="Polar residues" evidence="7">
    <location>
        <begin position="1009"/>
        <end position="1021"/>
    </location>
</feature>
<dbReference type="InterPro" id="IPR028889">
    <property type="entry name" value="USP"/>
</dbReference>
<accession>A0A1D1V241</accession>
<evidence type="ECO:0000313" key="11">
    <source>
        <dbReference type="Proteomes" id="UP000186922"/>
    </source>
</evidence>
<dbReference type="PANTHER" id="PTHR21646:SF74">
    <property type="entry name" value="UBIQUITIN CARBOXYL-TERMINAL HYDROLASE 19"/>
    <property type="match status" value="1"/>
</dbReference>
<dbReference type="InterPro" id="IPR050185">
    <property type="entry name" value="Ub_carboxyl-term_hydrolase"/>
</dbReference>
<keyword evidence="4 6" id="KW-0863">Zinc-finger</keyword>
<dbReference type="GO" id="GO:0008270">
    <property type="term" value="F:zinc ion binding"/>
    <property type="evidence" value="ECO:0007669"/>
    <property type="project" value="UniProtKB-KW"/>
</dbReference>
<dbReference type="GO" id="GO:0004843">
    <property type="term" value="F:cysteine-type deubiquitinase activity"/>
    <property type="evidence" value="ECO:0007669"/>
    <property type="project" value="UniProtKB-EC"/>
</dbReference>
<name>A0A1D1V241_RAMVA</name>
<sequence length="1404" mass="158050">MPDTVNRRLTVGQPPQHSPPTTSDGVPAGKKSRTTSPLPMDQENTTKLPMPLLLENGGKGDGGFVEDMDIEDDAQTMLAFSEATKLEPFDQSPFHTPPSSPHRTPHETSSEGLFDELSPVRDQDRDDRSSSVECEADFSLINREDRESSFEAVSPGSSSDAEKTIRGQPSSSSDSENGFVMVENYDAETAPLLPKTVVSNDTLANLTNLSVNSPVPLVMAESEPLPKEQSLQPDGADSQDVILHMGAITLKSANYETKVALNYTLPNVTWMEFSCTSRIPCLRFKSKAPGYYEQFAMEKNVKVDENTVFRFEPNELWGEVQPVEPSPVASTDESTFSILLTKAAHCQGQWPHLFVSGGLGAVIEAVSDYGVFPQTAGDIPVRAGSLVYDWNEDPRDKLQNVYVNFRFREATLVDLQCTQQRFLLRFKTSDHKFLLQNASIGPSGWVQRTSEDIFRYESEPLFAPIESIAHGEGEEACKSMADQYLQILLVKKTRAYWHDLFLKSPTEPVKRNTHLEEPKSSVQYRVPPRATYRTQDHAVSSTSGYLSGDDEEDGENINTMFRQNGESQGWHEKQSRSVYGRQNGWNSGSNRMYRYESIGDLSDTTPYSPQVVVKKHYGLTGLNNLGNSCYLNAVVQCLANTRELRDYFIKGRFVKEVNKQNPLGSKGNFARVMQGTLKALWSGQYSNYSPYPLREVMAKSNEQFATKGQQDAQEAMACIIEALHEDLNRVTKKPYKEDIESDGKDDEEIANETWNYYLSREDSAIHDLFTGMFKSTVECMKCHKKNIKFDAYQCVSVPVPRHGIVIECRFYSIDLQKPVKKFRVTFNKDHKFCQDRKVLQPHLGDVPLENTEILILKRPSDSAVHDRIVMSKENDFPCSKLDENMRFLIFEVLTRENASDPVQNFVVTQFTRLPRDPSIHRPRCGGCSKGLESHHKKRCTKCYTVSYCGKECQIKHWPQHRGDCNYAHGPAVGLPFIVSLREKQLNKTNFFIKVAKSALKSVTVLRGTKAQSRPSSTTGSGDSPAPSEPSSFSSSAEPQSPPAVDSTVTERSEPTSPSPQRTGTPSDTFSDCDSGVGSSLSVNHEAELTEWNANETARKMMMDKGNTTGFPFALLPEPPTERPKAEKMPSWKDEMDNDEKAMENLMRKRLFHLVWDNIPTLPLRVEDKVLDADEDESCRSLKNERERRYGNSKDDFTLNDCVEMLTEPEVLDQSNAWMCPACKKPQEAVKKFEIWSLPTVLVFQLKRFSKPSGEMWRRDKIESSVEIPEELDMSKSIVGPGDGGPYIYDLYGVVNHRGSTWFGHYVAYTRCYQVPNTQDDEIPWRSFDDEYVQTETKLDGISSSAYLLFYRRRGTPNPIHLPASSGEEESSEGDSDDPTQGALLETSLSPKAFISYLTSYCTMF</sequence>
<feature type="region of interest" description="Disordered" evidence="7">
    <location>
        <begin position="532"/>
        <end position="551"/>
    </location>
</feature>